<evidence type="ECO:0000256" key="2">
    <source>
        <dbReference type="SAM" id="SignalP"/>
    </source>
</evidence>
<organism evidence="3 4">
    <name type="scientific">Paucidesulfovibrio gracilis DSM 16080</name>
    <dbReference type="NCBI Taxonomy" id="1121449"/>
    <lineage>
        <taxon>Bacteria</taxon>
        <taxon>Pseudomonadati</taxon>
        <taxon>Thermodesulfobacteriota</taxon>
        <taxon>Desulfovibrionia</taxon>
        <taxon>Desulfovibrionales</taxon>
        <taxon>Desulfovibrionaceae</taxon>
        <taxon>Paucidesulfovibrio</taxon>
    </lineage>
</organism>
<dbReference type="Proteomes" id="UP000190027">
    <property type="component" value="Unassembled WGS sequence"/>
</dbReference>
<evidence type="ECO:0000313" key="3">
    <source>
        <dbReference type="EMBL" id="SKA90384.1"/>
    </source>
</evidence>
<keyword evidence="1 2" id="KW-0732">Signal</keyword>
<dbReference type="RefSeq" id="WP_078717763.1">
    <property type="nucleotide sequence ID" value="NZ_FUYC01000012.1"/>
</dbReference>
<dbReference type="AlphaFoldDB" id="A0A1T4XLL6"/>
<dbReference type="InterPro" id="IPR018389">
    <property type="entry name" value="DctP_fam"/>
</dbReference>
<dbReference type="EMBL" id="FUYC01000012">
    <property type="protein sequence ID" value="SKA90384.1"/>
    <property type="molecule type" value="Genomic_DNA"/>
</dbReference>
<protein>
    <submittedName>
        <fullName evidence="3">TRAP-type C4-dicarboxylate transport system, substrate-binding protein</fullName>
    </submittedName>
</protein>
<dbReference type="STRING" id="1121449.SAMN02745704_02214"/>
<name>A0A1T4XLL6_9BACT</name>
<keyword evidence="4" id="KW-1185">Reference proteome</keyword>
<dbReference type="InterPro" id="IPR038404">
    <property type="entry name" value="TRAP_DctP_sf"/>
</dbReference>
<proteinExistence type="predicted"/>
<accession>A0A1T4XLL6</accession>
<gene>
    <name evidence="3" type="ORF">SAMN02745704_02214</name>
</gene>
<dbReference type="PANTHER" id="PTHR33376">
    <property type="match status" value="1"/>
</dbReference>
<dbReference type="OrthoDB" id="9794826at2"/>
<dbReference type="Pfam" id="PF03480">
    <property type="entry name" value="DctP"/>
    <property type="match status" value="1"/>
</dbReference>
<reference evidence="3 4" key="1">
    <citation type="submission" date="2017-02" db="EMBL/GenBank/DDBJ databases">
        <authorList>
            <person name="Peterson S.W."/>
        </authorList>
    </citation>
    <scope>NUCLEOTIDE SEQUENCE [LARGE SCALE GENOMIC DNA]</scope>
    <source>
        <strain evidence="3 4">DSM 16080</strain>
    </source>
</reference>
<feature type="chain" id="PRO_5012775285" evidence="2">
    <location>
        <begin position="25"/>
        <end position="331"/>
    </location>
</feature>
<evidence type="ECO:0000313" key="4">
    <source>
        <dbReference type="Proteomes" id="UP000190027"/>
    </source>
</evidence>
<evidence type="ECO:0000256" key="1">
    <source>
        <dbReference type="ARBA" id="ARBA00022729"/>
    </source>
</evidence>
<dbReference type="PANTHER" id="PTHR33376:SF4">
    <property type="entry name" value="SIALIC ACID-BINDING PERIPLASMIC PROTEIN SIAP"/>
    <property type="match status" value="1"/>
</dbReference>
<dbReference type="Gene3D" id="3.40.190.170">
    <property type="entry name" value="Bacterial extracellular solute-binding protein, family 7"/>
    <property type="match status" value="1"/>
</dbReference>
<dbReference type="NCBIfam" id="NF037995">
    <property type="entry name" value="TRAP_S1"/>
    <property type="match status" value="1"/>
</dbReference>
<dbReference type="GO" id="GO:0055085">
    <property type="term" value="P:transmembrane transport"/>
    <property type="evidence" value="ECO:0007669"/>
    <property type="project" value="InterPro"/>
</dbReference>
<feature type="signal peptide" evidence="2">
    <location>
        <begin position="1"/>
        <end position="24"/>
    </location>
</feature>
<sequence>MKHRLLSYAVVGLVLGLLCGPASAFTLKVATLAPDGATATNALRAAADEVETATQGRVNVKIYSGGVMGSDAQVMRKLRAGQLHAATLGAGSLAHLDFNFSVLGLPMLVTTPAQADAARAAVEQQLLDRMHKHHLYCTGLIEVGFIHIMGNVPVTSPQDMTKTKPWLPEGSRMGQDMFSAFGVTPIPLPLPDVLTGLQTGVIDTVVSSPVAALALQWFTRISRITDEPLLYAYGTLAFSDRAFKRLSAEDRQTVQEVFTRHMDQVDKQVRTENNEAMQVLLAQGVQLVSVTPEGREHFAAEARKLVDHYRDIGELDAKLLETVRNAVRDAG</sequence>